<accession>A0AAD4FC83</accession>
<keyword evidence="2" id="KW-1185">Reference proteome</keyword>
<organism evidence="1 2">
    <name type="scientific">Alternaria panax</name>
    <dbReference type="NCBI Taxonomy" id="48097"/>
    <lineage>
        <taxon>Eukaryota</taxon>
        <taxon>Fungi</taxon>
        <taxon>Dikarya</taxon>
        <taxon>Ascomycota</taxon>
        <taxon>Pezizomycotina</taxon>
        <taxon>Dothideomycetes</taxon>
        <taxon>Pleosporomycetidae</taxon>
        <taxon>Pleosporales</taxon>
        <taxon>Pleosporineae</taxon>
        <taxon>Pleosporaceae</taxon>
        <taxon>Alternaria</taxon>
        <taxon>Alternaria sect. Panax</taxon>
    </lineage>
</organism>
<dbReference type="AlphaFoldDB" id="A0AAD4FC83"/>
<evidence type="ECO:0000313" key="1">
    <source>
        <dbReference type="EMBL" id="KAG9186725.1"/>
    </source>
</evidence>
<name>A0AAD4FC83_9PLEO</name>
<evidence type="ECO:0000313" key="2">
    <source>
        <dbReference type="Proteomes" id="UP001199106"/>
    </source>
</evidence>
<proteinExistence type="predicted"/>
<dbReference type="Proteomes" id="UP001199106">
    <property type="component" value="Unassembled WGS sequence"/>
</dbReference>
<sequence>MRYVEQQKRRILVKVSEILENKDLLDLRTRFPSVYGWFEESLHLSVARQLDEFGWSEGMGADLASKAFSDALQHALNLAKKRRCPLLVDLVGSYSNDYFVEGALYDIFSWHPKSWKLPSDDELAKLEVLICIPAPTDEDQPTTNDGIPYFSDVAEHLGVANMRWYFSAASIAIDFLQKLPREQRQNMQTIILNEDFKAFSRPRCHVRGLISFCLESSNLRIERRIGLFTDLLPEGIGCIGRSAEYQWLMMAACFRVLIP</sequence>
<comment type="caution">
    <text evidence="1">The sequence shown here is derived from an EMBL/GenBank/DDBJ whole genome shotgun (WGS) entry which is preliminary data.</text>
</comment>
<dbReference type="EMBL" id="JAANER010000008">
    <property type="protein sequence ID" value="KAG9186725.1"/>
    <property type="molecule type" value="Genomic_DNA"/>
</dbReference>
<gene>
    <name evidence="1" type="ORF">G6011_09833</name>
</gene>
<protein>
    <submittedName>
        <fullName evidence="1">Uncharacterized protein</fullName>
    </submittedName>
</protein>
<reference evidence="1" key="1">
    <citation type="submission" date="2021-07" db="EMBL/GenBank/DDBJ databases">
        <title>Genome Resource of American Ginseng Black Spot Pathogen Alternaria panax.</title>
        <authorList>
            <person name="Qiu C."/>
            <person name="Wang W."/>
            <person name="Liu Z."/>
        </authorList>
    </citation>
    <scope>NUCLEOTIDE SEQUENCE</scope>
    <source>
        <strain evidence="1">BNCC115425</strain>
    </source>
</reference>